<dbReference type="EMBL" id="PYHR01000002">
    <property type="protein sequence ID" value="PWD49545.1"/>
    <property type="molecule type" value="Genomic_DNA"/>
</dbReference>
<dbReference type="Proteomes" id="UP000245166">
    <property type="component" value="Unassembled WGS sequence"/>
</dbReference>
<protein>
    <submittedName>
        <fullName evidence="1">Uncharacterized protein</fullName>
    </submittedName>
</protein>
<dbReference type="RefSeq" id="WP_109227928.1">
    <property type="nucleotide sequence ID" value="NZ_PYHR01000002.1"/>
</dbReference>
<dbReference type="OrthoDB" id="5144372at2"/>
<evidence type="ECO:0000313" key="2">
    <source>
        <dbReference type="Proteomes" id="UP000245166"/>
    </source>
</evidence>
<sequence>MPADSRVLPRSVALALLWTELDAPHTATLLFDDDEPHTLGARPLLEACRELDARHVWPVLPAPGDPQGLPPGAAAHAVVAGEAVVVEHPGGTTVLVPDVVPFGTELEPGVLVRWRAHDGAGVRGPAVSPGEARLALHAALQEAIAELTALDVAKERPDLREAFLDLTGPPDRDTDALTHGLDDRRAELLLRAVRVLTITALAAQDDGAAVTAGQMNARSAVLRELERSARAAVAVASVQVVRRRS</sequence>
<keyword evidence="2" id="KW-1185">Reference proteome</keyword>
<dbReference type="AlphaFoldDB" id="A0A2U1ZRC2"/>
<proteinExistence type="predicted"/>
<comment type="caution">
    <text evidence="1">The sequence shown here is derived from an EMBL/GenBank/DDBJ whole genome shotgun (WGS) entry which is preliminary data.</text>
</comment>
<evidence type="ECO:0000313" key="1">
    <source>
        <dbReference type="EMBL" id="PWD49545.1"/>
    </source>
</evidence>
<gene>
    <name evidence="1" type="ORF">C8046_01260</name>
</gene>
<accession>A0A2U1ZRC2</accession>
<reference evidence="1 2" key="1">
    <citation type="submission" date="2018-03" db="EMBL/GenBank/DDBJ databases">
        <title>Genome assembly of novel Miniimonas species PCH200.</title>
        <authorList>
            <person name="Thakur V."/>
            <person name="Kumar V."/>
            <person name="Singh D."/>
        </authorList>
    </citation>
    <scope>NUCLEOTIDE SEQUENCE [LARGE SCALE GENOMIC DNA]</scope>
    <source>
        <strain evidence="1 2">PCH200</strain>
    </source>
</reference>
<organism evidence="1 2">
    <name type="scientific">Serinibacter arcticus</name>
    <dbReference type="NCBI Taxonomy" id="1655435"/>
    <lineage>
        <taxon>Bacteria</taxon>
        <taxon>Bacillati</taxon>
        <taxon>Actinomycetota</taxon>
        <taxon>Actinomycetes</taxon>
        <taxon>Micrococcales</taxon>
        <taxon>Beutenbergiaceae</taxon>
        <taxon>Serinibacter</taxon>
    </lineage>
</organism>
<name>A0A2U1ZRC2_9MICO</name>